<feature type="region of interest" description="Disordered" evidence="7">
    <location>
        <begin position="295"/>
        <end position="317"/>
    </location>
</feature>
<dbReference type="PANTHER" id="PTHR11721:SF3">
    <property type="entry name" value="LARGE RIBOSOMAL SUBUNIT PROTEIN UL15"/>
    <property type="match status" value="1"/>
</dbReference>
<dbReference type="Proteomes" id="UP000250572">
    <property type="component" value="Unassembled WGS sequence"/>
</dbReference>
<feature type="compositionally biased region" description="Polar residues" evidence="7">
    <location>
        <begin position="301"/>
        <end position="317"/>
    </location>
</feature>
<evidence type="ECO:0000256" key="3">
    <source>
        <dbReference type="ARBA" id="ARBA00023274"/>
    </source>
</evidence>
<keyword evidence="3 6" id="KW-0687">Ribonucleoprotein</keyword>
<feature type="region of interest" description="Disordered" evidence="7">
    <location>
        <begin position="234"/>
        <end position="279"/>
    </location>
</feature>
<comment type="similarity">
    <text evidence="1 6">Belongs to the universal ribosomal protein uL15 family.</text>
</comment>
<dbReference type="GO" id="GO:0003735">
    <property type="term" value="F:structural constituent of ribosome"/>
    <property type="evidence" value="ECO:0007669"/>
    <property type="project" value="InterPro"/>
</dbReference>
<proteinExistence type="inferred from homology"/>
<dbReference type="Pfam" id="PF00828">
    <property type="entry name" value="Ribosomal_L27A"/>
    <property type="match status" value="1"/>
</dbReference>
<evidence type="ECO:0000256" key="7">
    <source>
        <dbReference type="SAM" id="MobiDB-lite"/>
    </source>
</evidence>
<dbReference type="InterPro" id="IPR021131">
    <property type="entry name" value="Ribosomal_uL15/eL18"/>
</dbReference>
<evidence type="ECO:0000256" key="6">
    <source>
        <dbReference type="RuleBase" id="RU003888"/>
    </source>
</evidence>
<dbReference type="GO" id="GO:0022625">
    <property type="term" value="C:cytosolic large ribosomal subunit"/>
    <property type="evidence" value="ECO:0007669"/>
    <property type="project" value="UniProtKB-ARBA"/>
</dbReference>
<evidence type="ECO:0000259" key="8">
    <source>
        <dbReference type="Pfam" id="PF00828"/>
    </source>
</evidence>
<keyword evidence="10" id="KW-1185">Reference proteome</keyword>
<accession>A0A315VMS7</accession>
<dbReference type="AlphaFoldDB" id="A0A315VMS7"/>
<dbReference type="InterPro" id="IPR001196">
    <property type="entry name" value="Ribosomal_uL15_CS"/>
</dbReference>
<evidence type="ECO:0000256" key="1">
    <source>
        <dbReference type="ARBA" id="ARBA00007320"/>
    </source>
</evidence>
<evidence type="ECO:0000256" key="2">
    <source>
        <dbReference type="ARBA" id="ARBA00022980"/>
    </source>
</evidence>
<evidence type="ECO:0000313" key="10">
    <source>
        <dbReference type="Proteomes" id="UP000250572"/>
    </source>
</evidence>
<dbReference type="EMBL" id="NHOQ01001423">
    <property type="protein sequence ID" value="PWA24481.1"/>
    <property type="molecule type" value="Genomic_DNA"/>
</dbReference>
<dbReference type="Gene3D" id="3.100.10.10">
    <property type="match status" value="1"/>
</dbReference>
<evidence type="ECO:0000313" key="9">
    <source>
        <dbReference type="EMBL" id="PWA24481.1"/>
    </source>
</evidence>
<reference evidence="9 10" key="1">
    <citation type="journal article" date="2018" name="G3 (Bethesda)">
        <title>A High-Quality Reference Genome for the Invasive Mosquitofish Gambusia affinis Using a Chicago Library.</title>
        <authorList>
            <person name="Hoffberg S.L."/>
            <person name="Troendle N.J."/>
            <person name="Glenn T.C."/>
            <person name="Mahmud O."/>
            <person name="Louha S."/>
            <person name="Chalopin D."/>
            <person name="Bennetzen J.L."/>
            <person name="Mauricio R."/>
        </authorList>
    </citation>
    <scope>NUCLEOTIDE SEQUENCE [LARGE SCALE GENOMIC DNA]</scope>
    <source>
        <strain evidence="9">NE01/NJP1002.9</strain>
        <tissue evidence="9">Muscle</tissue>
    </source>
</reference>
<name>A0A315VMS7_GAMAF</name>
<organism evidence="9 10">
    <name type="scientific">Gambusia affinis</name>
    <name type="common">Western mosquitofish</name>
    <name type="synonym">Heterandria affinis</name>
    <dbReference type="NCBI Taxonomy" id="33528"/>
    <lineage>
        <taxon>Eukaryota</taxon>
        <taxon>Metazoa</taxon>
        <taxon>Chordata</taxon>
        <taxon>Craniata</taxon>
        <taxon>Vertebrata</taxon>
        <taxon>Euteleostomi</taxon>
        <taxon>Actinopterygii</taxon>
        <taxon>Neopterygii</taxon>
        <taxon>Teleostei</taxon>
        <taxon>Neoteleostei</taxon>
        <taxon>Acanthomorphata</taxon>
        <taxon>Ovalentaria</taxon>
        <taxon>Atherinomorphae</taxon>
        <taxon>Cyprinodontiformes</taxon>
        <taxon>Poeciliidae</taxon>
        <taxon>Poeciliinae</taxon>
        <taxon>Gambusia</taxon>
    </lineage>
</organism>
<dbReference type="PANTHER" id="PTHR11721">
    <property type="entry name" value="60S RIBOSOMAL PROTEIN L27A"/>
    <property type="match status" value="1"/>
</dbReference>
<dbReference type="InterPro" id="IPR030878">
    <property type="entry name" value="Ribosomal_uL15"/>
</dbReference>
<dbReference type="HAMAP" id="MF_01341">
    <property type="entry name" value="Ribosomal_uL15"/>
    <property type="match status" value="1"/>
</dbReference>
<evidence type="ECO:0000256" key="4">
    <source>
        <dbReference type="ARBA" id="ARBA00035200"/>
    </source>
</evidence>
<comment type="caution">
    <text evidence="9">The sequence shown here is derived from an EMBL/GenBank/DDBJ whole genome shotgun (WGS) entry which is preliminary data.</text>
</comment>
<keyword evidence="2 6" id="KW-0689">Ribosomal protein</keyword>
<dbReference type="GO" id="GO:0006412">
    <property type="term" value="P:translation"/>
    <property type="evidence" value="ECO:0007669"/>
    <property type="project" value="InterPro"/>
</dbReference>
<dbReference type="PROSITE" id="PS00475">
    <property type="entry name" value="RIBOSOMAL_L15"/>
    <property type="match status" value="1"/>
</dbReference>
<dbReference type="InterPro" id="IPR036227">
    <property type="entry name" value="Ribosomal_uL15/eL18_sf"/>
</dbReference>
<sequence length="538" mass="61202">MTIQVVDFRAAVTAQQLSAVHTNGTKIFTLLRLFSPRSGFRLQFGQATEAYVNFAFNIRVVLQLQAEVPVRLRLWVQFHHHGLLRVWVQVEGFRFASPVIRLRIQKDDRLEELHLLEEAVGPETPQAAEMMTPHAGSSGAPDLQLELRNYPESSGLLDESCGNNQRRRESINPAKVRVRYILHRWDPFLRRCYQTRTRLWCRRLSAPDSPWQRGDSPLGKVAMASLCQGCHRPENRASWGRQTGEKTHRSHLKSSVSSVFDGAKDQQKTAENTAGRRGTERFHVSSIRGEEMCDLIGGEPTENQPPDNSALFTRSHNSPNSERVFRYVTLGVAVADKPEFVKKNKSRTKPRCFQIPFLFQLTSKMPTKKSKTRKLRGHVSHGHGRVGEHILRIIRVNRSCRVFSKSSWFLSTGKHRKHPGGRGNAGGMHHHRINFDKYHPGYFGKVGMRHYHLKRNTSYCPTINLDKLWTLVSEQTRVNYGKKPEGPAPVIDAVRAGYYKVLGKGKLPKQPVIVKAKFFSRKAEEKIKEVGGACVLMA</sequence>
<dbReference type="STRING" id="33528.ENSGAFP00000009674"/>
<dbReference type="SUPFAM" id="SSF52080">
    <property type="entry name" value="Ribosomal proteins L15p and L18e"/>
    <property type="match status" value="1"/>
</dbReference>
<gene>
    <name evidence="9" type="ORF">CCH79_00011814</name>
</gene>
<feature type="domain" description="Large ribosomal subunit protein uL15/eL18" evidence="8">
    <location>
        <begin position="462"/>
        <end position="535"/>
    </location>
</feature>
<dbReference type="FunFam" id="3.100.10.10:FF:000024">
    <property type="entry name" value="RPL27A isoform 10"/>
    <property type="match status" value="1"/>
</dbReference>
<protein>
    <recommendedName>
        <fullName evidence="4">Large ribosomal subunit protein uL15</fullName>
    </recommendedName>
    <alternativeName>
        <fullName evidence="5">60S ribosomal protein L27a</fullName>
    </alternativeName>
</protein>
<evidence type="ECO:0000256" key="5">
    <source>
        <dbReference type="ARBA" id="ARBA00035527"/>
    </source>
</evidence>